<proteinExistence type="predicted"/>
<accession>A0ABS6D0S5</accession>
<keyword evidence="1" id="KW-0732">Signal</keyword>
<gene>
    <name evidence="2" type="ORF">HGO97_004200</name>
</gene>
<comment type="caution">
    <text evidence="2">The sequence shown here is derived from an EMBL/GenBank/DDBJ whole genome shotgun (WGS) entry which is preliminary data.</text>
</comment>
<dbReference type="Proteomes" id="UP000723714">
    <property type="component" value="Unassembled WGS sequence"/>
</dbReference>
<evidence type="ECO:0000313" key="2">
    <source>
        <dbReference type="EMBL" id="MBU3875016.1"/>
    </source>
</evidence>
<feature type="signal peptide" evidence="1">
    <location>
        <begin position="1"/>
        <end position="21"/>
    </location>
</feature>
<sequence length="188" mass="21150">MMMRKWISIFLLMLSLSICLTGCSELGSGLLKEFEDNKDGIKSELEELKEGIKDEFNDWVGSISKYSITKDRDLTGKRELGVDDYVGNYEAEYHQFHGKEYIFGGTLVDREKGNALKATYSLNIQSGTVTLYWLSSMEDHIISGEKEVHKITEENGNGVYDFTMPAGDNFIVLKGDNFTGSLSLKVES</sequence>
<name>A0ABS6D0S5_9FIRM</name>
<keyword evidence="3" id="KW-1185">Reference proteome</keyword>
<evidence type="ECO:0000313" key="3">
    <source>
        <dbReference type="Proteomes" id="UP000723714"/>
    </source>
</evidence>
<dbReference type="RefSeq" id="WP_216239758.1">
    <property type="nucleotide sequence ID" value="NZ_JABACJ020000002.1"/>
</dbReference>
<evidence type="ECO:0008006" key="4">
    <source>
        <dbReference type="Google" id="ProtNLM"/>
    </source>
</evidence>
<dbReference type="EMBL" id="JABACJ020000002">
    <property type="protein sequence ID" value="MBU3875016.1"/>
    <property type="molecule type" value="Genomic_DNA"/>
</dbReference>
<feature type="chain" id="PRO_5047094665" description="DUF3994 domain-containing protein" evidence="1">
    <location>
        <begin position="22"/>
        <end position="188"/>
    </location>
</feature>
<organism evidence="2 3">
    <name type="scientific">Faecalicatena faecalis</name>
    <dbReference type="NCBI Taxonomy" id="2726362"/>
    <lineage>
        <taxon>Bacteria</taxon>
        <taxon>Bacillati</taxon>
        <taxon>Bacillota</taxon>
        <taxon>Clostridia</taxon>
        <taxon>Lachnospirales</taxon>
        <taxon>Lachnospiraceae</taxon>
        <taxon>Faecalicatena</taxon>
    </lineage>
</organism>
<reference evidence="2 3" key="1">
    <citation type="submission" date="2021-06" db="EMBL/GenBank/DDBJ databases">
        <title>Faecalicatena sp. nov. isolated from porcine feces.</title>
        <authorList>
            <person name="Oh B.S."/>
            <person name="Lee J.H."/>
        </authorList>
    </citation>
    <scope>NUCLEOTIDE SEQUENCE [LARGE SCALE GENOMIC DNA]</scope>
    <source>
        <strain evidence="2 3">AGMB00832</strain>
    </source>
</reference>
<protein>
    <recommendedName>
        <fullName evidence="4">DUF3994 domain-containing protein</fullName>
    </recommendedName>
</protein>
<evidence type="ECO:0000256" key="1">
    <source>
        <dbReference type="SAM" id="SignalP"/>
    </source>
</evidence>